<dbReference type="EMBL" id="JAQOSK010000011">
    <property type="protein sequence ID" value="MDC2958226.1"/>
    <property type="molecule type" value="Genomic_DNA"/>
</dbReference>
<reference evidence="1 2" key="1">
    <citation type="journal article" date="2015" name="Int. J. Syst. Evol. Microbiol.">
        <title>Streptomyces gilvifuscus sp. nov., an actinomycete that produces antibacterial compounds isolated from soil.</title>
        <authorList>
            <person name="Nguyen T.M."/>
            <person name="Kim J."/>
        </authorList>
    </citation>
    <scope>NUCLEOTIDE SEQUENCE [LARGE SCALE GENOMIC DNA]</scope>
    <source>
        <strain evidence="1 2">T113</strain>
    </source>
</reference>
<organism evidence="1 2">
    <name type="scientific">Streptomyces gilvifuscus</name>
    <dbReference type="NCBI Taxonomy" id="1550617"/>
    <lineage>
        <taxon>Bacteria</taxon>
        <taxon>Bacillati</taxon>
        <taxon>Actinomycetota</taxon>
        <taxon>Actinomycetes</taxon>
        <taxon>Kitasatosporales</taxon>
        <taxon>Streptomycetaceae</taxon>
        <taxon>Streptomyces</taxon>
    </lineage>
</organism>
<comment type="caution">
    <text evidence="1">The sequence shown here is derived from an EMBL/GenBank/DDBJ whole genome shotgun (WGS) entry which is preliminary data.</text>
</comment>
<accession>A0ABT5G0P9</accession>
<gene>
    <name evidence="1" type="ORF">PO587_27675</name>
</gene>
<sequence>MTSELAAGVSGARMIELGRGECLALLAGVPLGRVGFTRQALPVIRPVNHLVDGDTVVIRTHPGSALARHTTVDEVVVYEADDLDARTRTGWSVMVTGRASLVTAPWEAARYRALLIPWTDRDVDEIVSIQADLVTGYRLLR</sequence>
<dbReference type="InterPro" id="IPR012349">
    <property type="entry name" value="Split_barrel_FMN-bd"/>
</dbReference>
<name>A0ABT5G0P9_9ACTN</name>
<proteinExistence type="predicted"/>
<protein>
    <submittedName>
        <fullName evidence="1">Pyridoxamine 5'-phosphate oxidase family protein</fullName>
    </submittedName>
</protein>
<evidence type="ECO:0000313" key="1">
    <source>
        <dbReference type="EMBL" id="MDC2958226.1"/>
    </source>
</evidence>
<dbReference type="RefSeq" id="WP_272177118.1">
    <property type="nucleotide sequence ID" value="NZ_JAQOSK010000011.1"/>
</dbReference>
<dbReference type="Gene3D" id="2.30.110.10">
    <property type="entry name" value="Electron Transport, Fmn-binding Protein, Chain A"/>
    <property type="match status" value="1"/>
</dbReference>
<evidence type="ECO:0000313" key="2">
    <source>
        <dbReference type="Proteomes" id="UP001221328"/>
    </source>
</evidence>
<dbReference type="Proteomes" id="UP001221328">
    <property type="component" value="Unassembled WGS sequence"/>
</dbReference>
<keyword evidence="2" id="KW-1185">Reference proteome</keyword>
<dbReference type="SUPFAM" id="SSF50475">
    <property type="entry name" value="FMN-binding split barrel"/>
    <property type="match status" value="1"/>
</dbReference>
<dbReference type="InterPro" id="IPR024747">
    <property type="entry name" value="Pyridox_Oxase-rel"/>
</dbReference>
<dbReference type="Pfam" id="PF12900">
    <property type="entry name" value="Pyridox_ox_2"/>
    <property type="match status" value="1"/>
</dbReference>